<organism evidence="1">
    <name type="scientific">Lygus hesperus</name>
    <name type="common">Western plant bug</name>
    <dbReference type="NCBI Taxonomy" id="30085"/>
    <lineage>
        <taxon>Eukaryota</taxon>
        <taxon>Metazoa</taxon>
        <taxon>Ecdysozoa</taxon>
        <taxon>Arthropoda</taxon>
        <taxon>Hexapoda</taxon>
        <taxon>Insecta</taxon>
        <taxon>Pterygota</taxon>
        <taxon>Neoptera</taxon>
        <taxon>Paraneoptera</taxon>
        <taxon>Hemiptera</taxon>
        <taxon>Heteroptera</taxon>
        <taxon>Panheteroptera</taxon>
        <taxon>Cimicomorpha</taxon>
        <taxon>Miridae</taxon>
        <taxon>Mirini</taxon>
        <taxon>Lygus</taxon>
    </lineage>
</organism>
<protein>
    <submittedName>
        <fullName evidence="1">Ribonucleoside-diphosphate reductase subunit beta</fullName>
    </submittedName>
</protein>
<sequence length="180" mass="20523">MREGHAKGTIAQQTTYKEIEMQNTEGRAEALGRYIETYRVVREWDLVHEYRVGEGTQFSRFLQRDQDTVLYENKASRSFDEAITIPGEEFPVLASPTTATTAAIGVQVKKTAVPEAKKEGVGQVPPPSLDMDELPNQLSCTMVRRKQDDETVQLTSICCQYCYHEHIIRSYEESWRPGEC</sequence>
<evidence type="ECO:0000313" key="1">
    <source>
        <dbReference type="EMBL" id="JAG18779.1"/>
    </source>
</evidence>
<reference evidence="1" key="2">
    <citation type="submission" date="2014-07" db="EMBL/GenBank/DDBJ databases">
        <authorList>
            <person name="Hull J."/>
        </authorList>
    </citation>
    <scope>NUCLEOTIDE SEQUENCE</scope>
</reference>
<dbReference type="EMBL" id="GDHC01002885">
    <property type="protein sequence ID" value="JAQ15744.1"/>
    <property type="molecule type" value="Transcribed_RNA"/>
</dbReference>
<gene>
    <name evidence="1" type="primary">nrdB</name>
    <name evidence="1" type="ORF">CM83_99014</name>
    <name evidence="2" type="ORF">g.27436</name>
</gene>
<reference evidence="2" key="3">
    <citation type="journal article" date="2016" name="Gigascience">
        <title>De novo construction of an expanded transcriptome assembly for the western tarnished plant bug, Lygus hesperus.</title>
        <authorList>
            <person name="Tassone E.E."/>
            <person name="Geib S.M."/>
            <person name="Hall B."/>
            <person name="Fabrick J.A."/>
            <person name="Brent C.S."/>
            <person name="Hull J.J."/>
        </authorList>
    </citation>
    <scope>NUCLEOTIDE SEQUENCE</scope>
</reference>
<evidence type="ECO:0000313" key="2">
    <source>
        <dbReference type="EMBL" id="JAQ15744.1"/>
    </source>
</evidence>
<reference evidence="1" key="1">
    <citation type="journal article" date="2014" name="PLoS ONE">
        <title>Transcriptome-Based Identification of ABC Transporters in the Western Tarnished Plant Bug Lygus hesperus.</title>
        <authorList>
            <person name="Hull J.J."/>
            <person name="Chaney K."/>
            <person name="Geib S.M."/>
            <person name="Fabrick J.A."/>
            <person name="Brent C.S."/>
            <person name="Walsh D."/>
            <person name="Lavine L.C."/>
        </authorList>
    </citation>
    <scope>NUCLEOTIDE SEQUENCE</scope>
</reference>
<proteinExistence type="predicted"/>
<name>A0A0A9XFM5_LYGHE</name>
<dbReference type="EMBL" id="GBHO01024825">
    <property type="protein sequence ID" value="JAG18779.1"/>
    <property type="molecule type" value="Transcribed_RNA"/>
</dbReference>
<dbReference type="AlphaFoldDB" id="A0A0A9XFM5"/>
<accession>A0A0A9XFM5</accession>